<protein>
    <recommendedName>
        <fullName evidence="6">ABC transmembrane type-1 domain-containing protein</fullName>
    </recommendedName>
</protein>
<evidence type="ECO:0000256" key="2">
    <source>
        <dbReference type="ARBA" id="ARBA00022692"/>
    </source>
</evidence>
<feature type="transmembrane region" description="Helical" evidence="5">
    <location>
        <begin position="502"/>
        <end position="523"/>
    </location>
</feature>
<comment type="caution">
    <text evidence="7">The sequence shown here is derived from an EMBL/GenBank/DDBJ whole genome shotgun (WGS) entry which is preliminary data.</text>
</comment>
<dbReference type="InterPro" id="IPR000515">
    <property type="entry name" value="MetI-like"/>
</dbReference>
<feature type="transmembrane region" description="Helical" evidence="5">
    <location>
        <begin position="139"/>
        <end position="157"/>
    </location>
</feature>
<feature type="transmembrane region" description="Helical" evidence="5">
    <location>
        <begin position="115"/>
        <end position="133"/>
    </location>
</feature>
<evidence type="ECO:0000256" key="4">
    <source>
        <dbReference type="ARBA" id="ARBA00023136"/>
    </source>
</evidence>
<dbReference type="RefSeq" id="WP_086551880.1">
    <property type="nucleotide sequence ID" value="NZ_JOMO01000011.1"/>
</dbReference>
<keyword evidence="4 5" id="KW-0472">Membrane</keyword>
<evidence type="ECO:0000313" key="8">
    <source>
        <dbReference type="Proteomes" id="UP000194639"/>
    </source>
</evidence>
<proteinExistence type="inferred from homology"/>
<reference evidence="7 8" key="1">
    <citation type="submission" date="2014-06" db="EMBL/GenBank/DDBJ databases">
        <authorList>
            <person name="Ju J."/>
            <person name="Zhang J."/>
        </authorList>
    </citation>
    <scope>NUCLEOTIDE SEQUENCE [LARGE SCALE GENOMIC DNA]</scope>
    <source>
        <strain evidence="7">DmW_045</strain>
    </source>
</reference>
<feature type="transmembrane region" description="Helical" evidence="5">
    <location>
        <begin position="70"/>
        <end position="94"/>
    </location>
</feature>
<dbReference type="Pfam" id="PF00528">
    <property type="entry name" value="BPD_transp_1"/>
    <property type="match status" value="2"/>
</dbReference>
<dbReference type="InterPro" id="IPR035906">
    <property type="entry name" value="MetI-like_sf"/>
</dbReference>
<evidence type="ECO:0000313" key="7">
    <source>
        <dbReference type="EMBL" id="OUI84551.1"/>
    </source>
</evidence>
<feature type="transmembrane region" description="Helical" evidence="5">
    <location>
        <begin position="243"/>
        <end position="262"/>
    </location>
</feature>
<comment type="subcellular location">
    <subcellularLocation>
        <location evidence="1 5">Cell membrane</location>
        <topology evidence="1 5">Multi-pass membrane protein</topology>
    </subcellularLocation>
</comment>
<dbReference type="PANTHER" id="PTHR42744:SF1">
    <property type="entry name" value="BINDING-PROTEIN-DEPENDENT TRANSPORT SYSTEMS INNER MEMBRANE COMPONENT"/>
    <property type="match status" value="1"/>
</dbReference>
<keyword evidence="3 5" id="KW-1133">Transmembrane helix</keyword>
<dbReference type="EMBL" id="JOMO01000011">
    <property type="protein sequence ID" value="OUI84551.1"/>
    <property type="molecule type" value="Genomic_DNA"/>
</dbReference>
<name>A0A252A581_9PROT</name>
<dbReference type="GO" id="GO:0005886">
    <property type="term" value="C:plasma membrane"/>
    <property type="evidence" value="ECO:0007669"/>
    <property type="project" value="UniProtKB-SubCell"/>
</dbReference>
<dbReference type="GO" id="GO:0055085">
    <property type="term" value="P:transmembrane transport"/>
    <property type="evidence" value="ECO:0007669"/>
    <property type="project" value="InterPro"/>
</dbReference>
<organism evidence="7 8">
    <name type="scientific">Acetobacter orientalis</name>
    <dbReference type="NCBI Taxonomy" id="146474"/>
    <lineage>
        <taxon>Bacteria</taxon>
        <taxon>Pseudomonadati</taxon>
        <taxon>Pseudomonadota</taxon>
        <taxon>Alphaproteobacteria</taxon>
        <taxon>Acetobacterales</taxon>
        <taxon>Acetobacteraceae</taxon>
        <taxon>Acetobacter</taxon>
    </lineage>
</organism>
<feature type="transmembrane region" description="Helical" evidence="5">
    <location>
        <begin position="195"/>
        <end position="223"/>
    </location>
</feature>
<feature type="transmembrane region" description="Helical" evidence="5">
    <location>
        <begin position="454"/>
        <end position="481"/>
    </location>
</feature>
<feature type="transmembrane region" description="Helical" evidence="5">
    <location>
        <begin position="345"/>
        <end position="367"/>
    </location>
</feature>
<dbReference type="AlphaFoldDB" id="A0A252A581"/>
<evidence type="ECO:0000256" key="3">
    <source>
        <dbReference type="ARBA" id="ARBA00022989"/>
    </source>
</evidence>
<dbReference type="SUPFAM" id="SSF161098">
    <property type="entry name" value="MetI-like"/>
    <property type="match status" value="2"/>
</dbReference>
<dbReference type="CDD" id="cd06261">
    <property type="entry name" value="TM_PBP2"/>
    <property type="match status" value="2"/>
</dbReference>
<feature type="transmembrane region" description="Helical" evidence="5">
    <location>
        <begin position="551"/>
        <end position="572"/>
    </location>
</feature>
<feature type="transmembrane region" description="Helical" evidence="5">
    <location>
        <begin position="387"/>
        <end position="408"/>
    </location>
</feature>
<evidence type="ECO:0000259" key="6">
    <source>
        <dbReference type="PROSITE" id="PS50928"/>
    </source>
</evidence>
<dbReference type="Proteomes" id="UP000194639">
    <property type="component" value="Unassembled WGS sequence"/>
</dbReference>
<keyword evidence="2 5" id="KW-0812">Transmembrane</keyword>
<evidence type="ECO:0000256" key="5">
    <source>
        <dbReference type="RuleBase" id="RU363032"/>
    </source>
</evidence>
<dbReference type="Gene3D" id="1.10.3720.10">
    <property type="entry name" value="MetI-like"/>
    <property type="match status" value="2"/>
</dbReference>
<sequence>MKPERPDFIIKPRILLSLEAQQAFKAKTLALFVAAIGFLAVLGCFTYSAPSLAPATAPHAALGVSSLLKAGSYTALRMGVALCAATVFAGAYAVAVHGNRYLRLALKPLHDVIQAMPALVLFFLVVIVGRSVVSPGIAQSDGVILFTLTMALFGRLASSFHHSLKTLPADLEELAQSLNLTTWQKFWKIECPSSFPVLVLNASLAMAEAWFALLCMEGFFAGANSRDMVSGVGAFAHAAAMQHSVWGVVEAALVVVIVLIVYDQLLFRPLIAWSTRFQMTATMPDDVAEPWFLRFLRRNRFFESFAEQQRKAWHQFSMLPLGGRVLQHGDKWPYTQPNADKLIRLGLKVASVVFCLAGVVFAILFSVKTYSLHTYGHIALSGSASLARVLAMLVLCSLFWVPIAVYIGRKPKVARPILNVVYYLSLFPANIFYPLFAFGFVACHVSANVWVAPILLLGGQFVVFSAVVEGMLAFPASLLDVGKNFQVQGWLLWRKMLLPGIWPYYIVGLSVASASAWNAIMAVEVMSWGNAPLTVFGLGAYVQNTINNGEISAAALAVSTLVLLIMLLNLLVWQPLTRSLCRALKITDEAH</sequence>
<comment type="similarity">
    <text evidence="5">Belongs to the binding-protein-dependent transport system permease family.</text>
</comment>
<dbReference type="PANTHER" id="PTHR42744">
    <property type="entry name" value="BINDING-PROTEIN-DEPENDENT TRANSPORT SYSTEMS INNER MEMBRANE COMPONENT"/>
    <property type="match status" value="1"/>
</dbReference>
<feature type="domain" description="ABC transmembrane type-1" evidence="6">
    <location>
        <begin position="382"/>
        <end position="572"/>
    </location>
</feature>
<accession>A0A252A581</accession>
<gene>
    <name evidence="7" type="ORF">HK12_01220</name>
</gene>
<feature type="transmembrane region" description="Helical" evidence="5">
    <location>
        <begin position="29"/>
        <end position="50"/>
    </location>
</feature>
<keyword evidence="5" id="KW-0813">Transport</keyword>
<feature type="domain" description="ABC transmembrane type-1" evidence="6">
    <location>
        <begin position="63"/>
        <end position="267"/>
    </location>
</feature>
<dbReference type="PROSITE" id="PS50928">
    <property type="entry name" value="ABC_TM1"/>
    <property type="match status" value="2"/>
</dbReference>
<evidence type="ECO:0000256" key="1">
    <source>
        <dbReference type="ARBA" id="ARBA00004651"/>
    </source>
</evidence>
<feature type="transmembrane region" description="Helical" evidence="5">
    <location>
        <begin position="420"/>
        <end position="442"/>
    </location>
</feature>